<dbReference type="AlphaFoldDB" id="K8PNR9"/>
<dbReference type="OrthoDB" id="8128985at2"/>
<dbReference type="PATRIC" id="fig|883079.3.peg.1048"/>
<dbReference type="HOGENOM" id="CLU_2204468_0_0_5"/>
<protein>
    <submittedName>
        <fullName evidence="2">Uncharacterized protein</fullName>
    </submittedName>
</protein>
<accession>K8PNR9</accession>
<dbReference type="Proteomes" id="UP000001095">
    <property type="component" value="Unassembled WGS sequence"/>
</dbReference>
<sequence>MQGKLAIIAAALIGIAPVALRAEPAPVICTIMPDGESASVVITNPLKADASCQANCKFSTAVYDDNPQIICAKPVPAGKQVEMCILKAAGNKLLKLVEAAADCRRP</sequence>
<comment type="caution">
    <text evidence="2">The sequence shown here is derived from an EMBL/GenBank/DDBJ whole genome shotgun (WGS) entry which is preliminary data.</text>
</comment>
<evidence type="ECO:0000256" key="1">
    <source>
        <dbReference type="SAM" id="SignalP"/>
    </source>
</evidence>
<evidence type="ECO:0000313" key="3">
    <source>
        <dbReference type="Proteomes" id="UP000001095"/>
    </source>
</evidence>
<feature type="chain" id="PRO_5003920335" evidence="1">
    <location>
        <begin position="22"/>
        <end position="106"/>
    </location>
</feature>
<gene>
    <name evidence="2" type="ORF">HMPREF9696_01030</name>
</gene>
<proteinExistence type="predicted"/>
<name>K8PNR9_9BRAD</name>
<feature type="signal peptide" evidence="1">
    <location>
        <begin position="1"/>
        <end position="21"/>
    </location>
</feature>
<evidence type="ECO:0000313" key="2">
    <source>
        <dbReference type="EMBL" id="EKS40018.1"/>
    </source>
</evidence>
<keyword evidence="3" id="KW-1185">Reference proteome</keyword>
<reference evidence="2 3" key="1">
    <citation type="submission" date="2012-04" db="EMBL/GenBank/DDBJ databases">
        <title>The Genome Sequence of Afipia clevelandensis ATCC 49720.</title>
        <authorList>
            <consortium name="The Broad Institute Genome Sequencing Platform"/>
            <person name="Earl A."/>
            <person name="Ward D."/>
            <person name="Feldgarden M."/>
            <person name="Gevers D."/>
            <person name="Huys G."/>
            <person name="Walker B."/>
            <person name="Young S.K."/>
            <person name="Zeng Q."/>
            <person name="Gargeya S."/>
            <person name="Fitzgerald M."/>
            <person name="Haas B."/>
            <person name="Abouelleil A."/>
            <person name="Alvarado L."/>
            <person name="Arachchi H.M."/>
            <person name="Berlin A."/>
            <person name="Chapman S.B."/>
            <person name="Goldberg J."/>
            <person name="Griggs A."/>
            <person name="Gujja S."/>
            <person name="Hansen M."/>
            <person name="Howarth C."/>
            <person name="Imamovic A."/>
            <person name="Larimer J."/>
            <person name="McCowen C."/>
            <person name="Montmayeur A."/>
            <person name="Murphy C."/>
            <person name="Neiman D."/>
            <person name="Pearson M."/>
            <person name="Priest M."/>
            <person name="Roberts A."/>
            <person name="Saif S."/>
            <person name="Shea T."/>
            <person name="Sisk P."/>
            <person name="Sykes S."/>
            <person name="Wortman J."/>
            <person name="Nusbaum C."/>
            <person name="Birren B."/>
        </authorList>
    </citation>
    <scope>NUCLEOTIDE SEQUENCE [LARGE SCALE GENOMIC DNA]</scope>
    <source>
        <strain evidence="2 3">ATCC 49720</strain>
    </source>
</reference>
<keyword evidence="1" id="KW-0732">Signal</keyword>
<organism evidence="2 3">
    <name type="scientific">Afipia clevelandensis ATCC 49720</name>
    <dbReference type="NCBI Taxonomy" id="883079"/>
    <lineage>
        <taxon>Bacteria</taxon>
        <taxon>Pseudomonadati</taxon>
        <taxon>Pseudomonadota</taxon>
        <taxon>Alphaproteobacteria</taxon>
        <taxon>Hyphomicrobiales</taxon>
        <taxon>Nitrobacteraceae</taxon>
        <taxon>Afipia</taxon>
    </lineage>
</organism>
<dbReference type="RefSeq" id="WP_002711896.1">
    <property type="nucleotide sequence ID" value="NZ_KB375281.1"/>
</dbReference>
<dbReference type="EMBL" id="AGWY01000005">
    <property type="protein sequence ID" value="EKS40018.1"/>
    <property type="molecule type" value="Genomic_DNA"/>
</dbReference>